<dbReference type="GO" id="GO:0006144">
    <property type="term" value="P:purine nucleobase metabolic process"/>
    <property type="evidence" value="ECO:0007669"/>
    <property type="project" value="UniProtKB-KW"/>
</dbReference>
<organism evidence="4 5">
    <name type="scientific">Phytohabitans houttuyneae</name>
    <dbReference type="NCBI Taxonomy" id="1076126"/>
    <lineage>
        <taxon>Bacteria</taxon>
        <taxon>Bacillati</taxon>
        <taxon>Actinomycetota</taxon>
        <taxon>Actinomycetes</taxon>
        <taxon>Micromonosporales</taxon>
        <taxon>Micromonosporaceae</taxon>
    </lineage>
</organism>
<keyword evidence="5" id="KW-1185">Reference proteome</keyword>
<reference evidence="4 5" key="1">
    <citation type="submission" date="2020-03" db="EMBL/GenBank/DDBJ databases">
        <title>Whole genome shotgun sequence of Phytohabitans houttuyneae NBRC 108639.</title>
        <authorList>
            <person name="Komaki H."/>
            <person name="Tamura T."/>
        </authorList>
    </citation>
    <scope>NUCLEOTIDE SEQUENCE [LARGE SCALE GENOMIC DNA]</scope>
    <source>
        <strain evidence="4 5">NBRC 108639</strain>
    </source>
</reference>
<dbReference type="GO" id="GO:0004037">
    <property type="term" value="F:allantoicase activity"/>
    <property type="evidence" value="ECO:0007669"/>
    <property type="project" value="UniProtKB-UniRule"/>
</dbReference>
<dbReference type="InterPro" id="IPR005164">
    <property type="entry name" value="Allantoicase"/>
</dbReference>
<accession>A0A6V8KUL2</accession>
<dbReference type="InterPro" id="IPR008979">
    <property type="entry name" value="Galactose-bd-like_sf"/>
</dbReference>
<comment type="pathway">
    <text evidence="2">Nitrogen metabolism; (S)-allantoin degradation; (S)-ureidoglycolate from allantoate (aminidohydrolase route): step 1/1.</text>
</comment>
<dbReference type="InterPro" id="IPR015908">
    <property type="entry name" value="Allantoicase_dom"/>
</dbReference>
<gene>
    <name evidence="2 4" type="primary">alc</name>
    <name evidence="4" type="ORF">Phou_101790</name>
</gene>
<comment type="caution">
    <text evidence="4">The sequence shown here is derived from an EMBL/GenBank/DDBJ whole genome shotgun (WGS) entry which is preliminary data.</text>
</comment>
<dbReference type="EC" id="3.5.3.4" evidence="2"/>
<keyword evidence="2" id="KW-0659">Purine metabolism</keyword>
<comment type="similarity">
    <text evidence="1 2">Belongs to the allantoicase family.</text>
</comment>
<evidence type="ECO:0000256" key="2">
    <source>
        <dbReference type="HAMAP-Rule" id="MF_00813"/>
    </source>
</evidence>
<dbReference type="SUPFAM" id="SSF49785">
    <property type="entry name" value="Galactose-binding domain-like"/>
    <property type="match status" value="2"/>
</dbReference>
<dbReference type="PANTHER" id="PTHR12045:SF3">
    <property type="entry name" value="INACTIVE ALLANTOICASE-RELATED"/>
    <property type="match status" value="1"/>
</dbReference>
<dbReference type="PANTHER" id="PTHR12045">
    <property type="entry name" value="ALLANTOICASE"/>
    <property type="match status" value="1"/>
</dbReference>
<dbReference type="AlphaFoldDB" id="A0A6V8KUL2"/>
<keyword evidence="2" id="KW-0378">Hydrolase</keyword>
<evidence type="ECO:0000256" key="1">
    <source>
        <dbReference type="ARBA" id="ARBA00009242"/>
    </source>
</evidence>
<comment type="catalytic activity">
    <reaction evidence="2">
        <text>allantoate + H2O = (S)-ureidoglycolate + urea</text>
        <dbReference type="Rhea" id="RHEA:11016"/>
        <dbReference type="ChEBI" id="CHEBI:15377"/>
        <dbReference type="ChEBI" id="CHEBI:16199"/>
        <dbReference type="ChEBI" id="CHEBI:17536"/>
        <dbReference type="ChEBI" id="CHEBI:57296"/>
        <dbReference type="EC" id="3.5.3.4"/>
    </reaction>
</comment>
<proteinExistence type="inferred from homology"/>
<feature type="domain" description="Allantoicase" evidence="3">
    <location>
        <begin position="166"/>
        <end position="303"/>
    </location>
</feature>
<evidence type="ECO:0000313" key="4">
    <source>
        <dbReference type="EMBL" id="GFJ85999.1"/>
    </source>
</evidence>
<dbReference type="EMBL" id="BLPF01000005">
    <property type="protein sequence ID" value="GFJ85999.1"/>
    <property type="molecule type" value="Genomic_DNA"/>
</dbReference>
<protein>
    <recommendedName>
        <fullName evidence="2">Probable allantoicase</fullName>
        <ecNumber evidence="2">3.5.3.4</ecNumber>
    </recommendedName>
    <alternativeName>
        <fullName evidence="2">Allantoate amidinohydrolase</fullName>
    </alternativeName>
</protein>
<reference evidence="4 5" key="2">
    <citation type="submission" date="2020-03" db="EMBL/GenBank/DDBJ databases">
        <authorList>
            <person name="Ichikawa N."/>
            <person name="Kimura A."/>
            <person name="Kitahashi Y."/>
            <person name="Uohara A."/>
        </authorList>
    </citation>
    <scope>NUCLEOTIDE SEQUENCE [LARGE SCALE GENOMIC DNA]</scope>
    <source>
        <strain evidence="4 5">NBRC 108639</strain>
    </source>
</reference>
<dbReference type="NCBIfam" id="TIGR02961">
    <property type="entry name" value="allantoicase"/>
    <property type="match status" value="1"/>
</dbReference>
<feature type="domain" description="Allantoicase" evidence="3">
    <location>
        <begin position="3"/>
        <end position="147"/>
    </location>
</feature>
<name>A0A6V8KUL2_9ACTN</name>
<dbReference type="Gene3D" id="2.60.120.260">
    <property type="entry name" value="Galactose-binding domain-like"/>
    <property type="match status" value="2"/>
</dbReference>
<dbReference type="PIRSF" id="PIRSF016516">
    <property type="entry name" value="Allantoicase"/>
    <property type="match status" value="1"/>
</dbReference>
<dbReference type="HAMAP" id="MF_00813">
    <property type="entry name" value="Allantoicase"/>
    <property type="match status" value="1"/>
</dbReference>
<sequence>MPYVSDELFAAGDNLVTDAPPSFAAQTFGPKGQVYDGWETRRRREPGHDHAIVRLGAPGIVRGVVVDTAFFTGNYPPYASVEGAALDGYPGPAELASARWAPLVPKSPLAGDARNEFEVSDTHRSTHVRLTIHPDGGVARLRVHGEVVPDPALLPAVLDLAAMEHGGQAVGCSNMFYGPPHRLIAPGLARVMGEGWETARRRDDGNDWVLVKLAGPGVVRIAELDTSHFKGNAPGAASLRGVDARAADIDDPAAWFDILPRTRLQPDTRHRFAIPPAPPAATHVRLDVFPDGGMARLRLHGELTADARATLAARWQATSRL</sequence>
<dbReference type="Proteomes" id="UP000482800">
    <property type="component" value="Unassembled WGS sequence"/>
</dbReference>
<evidence type="ECO:0000313" key="5">
    <source>
        <dbReference type="Proteomes" id="UP000482800"/>
    </source>
</evidence>
<evidence type="ECO:0000259" key="3">
    <source>
        <dbReference type="Pfam" id="PF03561"/>
    </source>
</evidence>
<dbReference type="Pfam" id="PF03561">
    <property type="entry name" value="Allantoicase"/>
    <property type="match status" value="2"/>
</dbReference>
<dbReference type="GO" id="GO:0000256">
    <property type="term" value="P:allantoin catabolic process"/>
    <property type="evidence" value="ECO:0007669"/>
    <property type="project" value="UniProtKB-UniRule"/>
</dbReference>
<dbReference type="UniPathway" id="UPA00395">
    <property type="reaction ID" value="UER00654"/>
</dbReference>